<reference evidence="1" key="1">
    <citation type="submission" date="2022-12" db="EMBL/GenBank/DDBJ databases">
        <title>New Phytohabitans aurantiacus sp. RD004123 nov., an actinomycete isolated from soil.</title>
        <authorList>
            <person name="Triningsih D.W."/>
            <person name="Harunari E."/>
            <person name="Igarashi Y."/>
        </authorList>
    </citation>
    <scope>NUCLEOTIDE SEQUENCE</scope>
    <source>
        <strain evidence="1">RD004123</strain>
    </source>
</reference>
<gene>
    <name evidence="1" type="ORF">Pa4123_62020</name>
</gene>
<organism evidence="1 2">
    <name type="scientific">Phytohabitans aurantiacus</name>
    <dbReference type="NCBI Taxonomy" id="3016789"/>
    <lineage>
        <taxon>Bacteria</taxon>
        <taxon>Bacillati</taxon>
        <taxon>Actinomycetota</taxon>
        <taxon>Actinomycetes</taxon>
        <taxon>Micromonosporales</taxon>
        <taxon>Micromonosporaceae</taxon>
    </lineage>
</organism>
<dbReference type="Proteomes" id="UP001144280">
    <property type="component" value="Unassembled WGS sequence"/>
</dbReference>
<accession>A0ABQ5R308</accession>
<name>A0ABQ5R308_9ACTN</name>
<protein>
    <submittedName>
        <fullName evidence="1">Uncharacterized protein</fullName>
    </submittedName>
</protein>
<keyword evidence="2" id="KW-1185">Reference proteome</keyword>
<sequence length="85" mass="9807">MALADDLDDWTDWDAAAYVLGRILGLFPDADFLDVKHVFWTDNQLGNGLRDALLALVAAGVLGRREEPDEQFRWFGHRDRVQHRR</sequence>
<evidence type="ECO:0000313" key="1">
    <source>
        <dbReference type="EMBL" id="GLI00926.1"/>
    </source>
</evidence>
<proteinExistence type="predicted"/>
<dbReference type="RefSeq" id="WP_281901566.1">
    <property type="nucleotide sequence ID" value="NZ_BSDI01000038.1"/>
</dbReference>
<dbReference type="EMBL" id="BSDI01000038">
    <property type="protein sequence ID" value="GLI00926.1"/>
    <property type="molecule type" value="Genomic_DNA"/>
</dbReference>
<evidence type="ECO:0000313" key="2">
    <source>
        <dbReference type="Proteomes" id="UP001144280"/>
    </source>
</evidence>
<comment type="caution">
    <text evidence="1">The sequence shown here is derived from an EMBL/GenBank/DDBJ whole genome shotgun (WGS) entry which is preliminary data.</text>
</comment>